<dbReference type="Proteomes" id="UP001189429">
    <property type="component" value="Unassembled WGS sequence"/>
</dbReference>
<feature type="compositionally biased region" description="Polar residues" evidence="2">
    <location>
        <begin position="271"/>
        <end position="281"/>
    </location>
</feature>
<feature type="region of interest" description="Disordered" evidence="2">
    <location>
        <begin position="271"/>
        <end position="301"/>
    </location>
</feature>
<evidence type="ECO:0000256" key="1">
    <source>
        <dbReference type="ARBA" id="ARBA00007398"/>
    </source>
</evidence>
<accession>A0ABN9TA89</accession>
<reference evidence="3" key="1">
    <citation type="submission" date="2023-10" db="EMBL/GenBank/DDBJ databases">
        <authorList>
            <person name="Chen Y."/>
            <person name="Shah S."/>
            <person name="Dougan E. K."/>
            <person name="Thang M."/>
            <person name="Chan C."/>
        </authorList>
    </citation>
    <scope>NUCLEOTIDE SEQUENCE [LARGE SCALE GENOMIC DNA]</scope>
</reference>
<evidence type="ECO:0008006" key="5">
    <source>
        <dbReference type="Google" id="ProtNLM"/>
    </source>
</evidence>
<evidence type="ECO:0000313" key="3">
    <source>
        <dbReference type="EMBL" id="CAK0842119.1"/>
    </source>
</evidence>
<dbReference type="EMBL" id="CAUYUJ010014507">
    <property type="protein sequence ID" value="CAK0842119.1"/>
    <property type="molecule type" value="Genomic_DNA"/>
</dbReference>
<dbReference type="SUPFAM" id="SSF88723">
    <property type="entry name" value="PIN domain-like"/>
    <property type="match status" value="1"/>
</dbReference>
<comment type="caution">
    <text evidence="3">The sequence shown here is derived from an EMBL/GenBank/DDBJ whole genome shotgun (WGS) entry which is preliminary data.</text>
</comment>
<gene>
    <name evidence="3" type="ORF">PCOR1329_LOCUS37143</name>
</gene>
<sequence length="686" mass="76803">MGVRGLTTFVSPHNRGDLWTREKLERGTRIIIDGPSFTAAIVTYAGGWKTGGDTSRLAAACFDLLSLAKDSGIEMHFVFDGISGTDKHLTLFNRRLEAYNTLLKVMSGEDVGRQTVSPEFSIGVVIEVLELLEIDRTFCHGEADATVAWLGKSSTAYVVSSDSDLMLADSSGYISCEDFIEGRKVGFVVQVLHRHSLLRELQIVNSGFSVDDLSLWASLRGNDYIFLEDLERFHSSLFQKSAYNVKSAQKHLDRVTHRLCSGRVDSTNLREINSSSSASNEKNQKFHQQREAQKQQELKEREQFNGSARRDFNIMVALADKVVKLRKVDVAAEVWGDLARNGAPRGDVLIKGLTTSLETYKQIVQGTQPQEHAPGVGGREIPSYVPLDVVHLMIRWKYVCKLTMEDPKWAKQNRDATALMVTRPIREAIYRLVMSNRELDRMSLQEETYPDSAITLCAAAAAEPLILSEWPWCLAPDADNGAAFEGFDTKRYMLEAMGWPPAMYQELDNISSAKRLPLMALTFAVVNNQHSFNWVNIAAIVTMFSTSHARRKEILKEWELGKVEQPMPGPTHDFGLYRSSLSAADKLSQCLQRPLGPVGPLSEWHDGTFLHSFFNKARKDSGSGIRVSTFLNAEELNEFKAYMITLFGAMEAIESNTETNINVVGRFIFSKADGDRPDVFFPTARK</sequence>
<dbReference type="InterPro" id="IPR026832">
    <property type="entry name" value="Asteroid"/>
</dbReference>
<keyword evidence="4" id="KW-1185">Reference proteome</keyword>
<dbReference type="InterPro" id="IPR029060">
    <property type="entry name" value="PIN-like_dom_sf"/>
</dbReference>
<protein>
    <recommendedName>
        <fullName evidence="5">XPG-I domain-containing protein</fullName>
    </recommendedName>
</protein>
<evidence type="ECO:0000313" key="4">
    <source>
        <dbReference type="Proteomes" id="UP001189429"/>
    </source>
</evidence>
<comment type="similarity">
    <text evidence="1">Belongs to the asteroid family.</text>
</comment>
<dbReference type="PANTHER" id="PTHR15665:SF1">
    <property type="entry name" value="PROTEIN ASTEROID HOMOLOG 1"/>
    <property type="match status" value="1"/>
</dbReference>
<dbReference type="Gene3D" id="3.40.50.1010">
    <property type="entry name" value="5'-nuclease"/>
    <property type="match status" value="1"/>
</dbReference>
<proteinExistence type="inferred from homology"/>
<name>A0ABN9TA89_9DINO</name>
<organism evidence="3 4">
    <name type="scientific">Prorocentrum cordatum</name>
    <dbReference type="NCBI Taxonomy" id="2364126"/>
    <lineage>
        <taxon>Eukaryota</taxon>
        <taxon>Sar</taxon>
        <taxon>Alveolata</taxon>
        <taxon>Dinophyceae</taxon>
        <taxon>Prorocentrales</taxon>
        <taxon>Prorocentraceae</taxon>
        <taxon>Prorocentrum</taxon>
    </lineage>
</organism>
<feature type="compositionally biased region" description="Basic and acidic residues" evidence="2">
    <location>
        <begin position="282"/>
        <end position="301"/>
    </location>
</feature>
<dbReference type="PANTHER" id="PTHR15665">
    <property type="entry name" value="ASTEROID PROTEIN"/>
    <property type="match status" value="1"/>
</dbReference>
<evidence type="ECO:0000256" key="2">
    <source>
        <dbReference type="SAM" id="MobiDB-lite"/>
    </source>
</evidence>